<protein>
    <submittedName>
        <fullName evidence="2">Uncharacterized protein</fullName>
    </submittedName>
</protein>
<evidence type="ECO:0000256" key="1">
    <source>
        <dbReference type="SAM" id="Phobius"/>
    </source>
</evidence>
<keyword evidence="1" id="KW-0812">Transmembrane</keyword>
<accession>A0A6C0CZS3</accession>
<keyword evidence="1" id="KW-1133">Transmembrane helix</keyword>
<sequence length="231" mass="26649">MDKIKFDKNSNLPLIIFIVFLVSTFICILIFNVSTLFALDNSTMMSANCVCNHKKCVCNINYREPNNPIYENYTNNYDEIYAENNNVKCEYCNNENNIETFENSTINFTKYKQLKLLPPDHTNQITNILLSGQANIYKNDNTARLELVCNLYEIGGNVYDTVHTIKGKYIAYLYNDKTNQQLTLGDLVRDGDGLYKLNYVSNNIQELSNYNLIRIAYITDNESTTIIEAKL</sequence>
<dbReference type="AlphaFoldDB" id="A0A6C0CZS3"/>
<organism evidence="2">
    <name type="scientific">viral metagenome</name>
    <dbReference type="NCBI Taxonomy" id="1070528"/>
    <lineage>
        <taxon>unclassified sequences</taxon>
        <taxon>metagenomes</taxon>
        <taxon>organismal metagenomes</taxon>
    </lineage>
</organism>
<proteinExistence type="predicted"/>
<dbReference type="EMBL" id="MN739516">
    <property type="protein sequence ID" value="QHT09831.1"/>
    <property type="molecule type" value="Genomic_DNA"/>
</dbReference>
<name>A0A6C0CZS3_9ZZZZ</name>
<feature type="transmembrane region" description="Helical" evidence="1">
    <location>
        <begin position="12"/>
        <end position="39"/>
    </location>
</feature>
<reference evidence="2" key="1">
    <citation type="journal article" date="2020" name="Nature">
        <title>Giant virus diversity and host interactions through global metagenomics.</title>
        <authorList>
            <person name="Schulz F."/>
            <person name="Roux S."/>
            <person name="Paez-Espino D."/>
            <person name="Jungbluth S."/>
            <person name="Walsh D.A."/>
            <person name="Denef V.J."/>
            <person name="McMahon K.D."/>
            <person name="Konstantinidis K.T."/>
            <person name="Eloe-Fadrosh E.A."/>
            <person name="Kyrpides N.C."/>
            <person name="Woyke T."/>
        </authorList>
    </citation>
    <scope>NUCLEOTIDE SEQUENCE</scope>
    <source>
        <strain evidence="2">GVMAG-M-3300023174-102</strain>
    </source>
</reference>
<keyword evidence="1" id="KW-0472">Membrane</keyword>
<evidence type="ECO:0000313" key="2">
    <source>
        <dbReference type="EMBL" id="QHT09831.1"/>
    </source>
</evidence>